<evidence type="ECO:0000256" key="1">
    <source>
        <dbReference type="SAM" id="SignalP"/>
    </source>
</evidence>
<feature type="chain" id="PRO_5021240910" evidence="1">
    <location>
        <begin position="21"/>
        <end position="107"/>
    </location>
</feature>
<sequence length="107" mass="11308">MLRVFCVAIGLMMAALSAHAGPMSVMPGQPGKADLVFVDSNDDNDVIQSESKRPREPYVRPQRYICVVDQSGSIGGTGQAQCPAKPGRVGGKCRCANVTGSGTLYTY</sequence>
<evidence type="ECO:0000313" key="2">
    <source>
        <dbReference type="EMBL" id="TPP10153.1"/>
    </source>
</evidence>
<keyword evidence="1" id="KW-0732">Signal</keyword>
<name>A0A504UYJ1_9HYPH</name>
<dbReference type="AlphaFoldDB" id="A0A504UYJ1"/>
<dbReference type="EMBL" id="VFYP01000001">
    <property type="protein sequence ID" value="TPP10153.1"/>
    <property type="molecule type" value="Genomic_DNA"/>
</dbReference>
<dbReference type="Proteomes" id="UP000316429">
    <property type="component" value="Unassembled WGS sequence"/>
</dbReference>
<accession>A0A504UYJ1</accession>
<evidence type="ECO:0000313" key="3">
    <source>
        <dbReference type="Proteomes" id="UP000316429"/>
    </source>
</evidence>
<dbReference type="OrthoDB" id="8370383at2"/>
<proteinExistence type="predicted"/>
<protein>
    <submittedName>
        <fullName evidence="2">Uncharacterized protein</fullName>
    </submittedName>
</protein>
<organism evidence="2 3">
    <name type="scientific">Rhizobium glycinendophyticum</name>
    <dbReference type="NCBI Taxonomy" id="2589807"/>
    <lineage>
        <taxon>Bacteria</taxon>
        <taxon>Pseudomonadati</taxon>
        <taxon>Pseudomonadota</taxon>
        <taxon>Alphaproteobacteria</taxon>
        <taxon>Hyphomicrobiales</taxon>
        <taxon>Rhizobiaceae</taxon>
        <taxon>Rhizobium/Agrobacterium group</taxon>
        <taxon>Rhizobium</taxon>
    </lineage>
</organism>
<keyword evidence="3" id="KW-1185">Reference proteome</keyword>
<comment type="caution">
    <text evidence="2">The sequence shown here is derived from an EMBL/GenBank/DDBJ whole genome shotgun (WGS) entry which is preliminary data.</text>
</comment>
<feature type="signal peptide" evidence="1">
    <location>
        <begin position="1"/>
        <end position="20"/>
    </location>
</feature>
<reference evidence="2 3" key="1">
    <citation type="submission" date="2019-06" db="EMBL/GenBank/DDBJ databases">
        <title>Rhizobium sp. CL12 isolated from roots of soybean.</title>
        <authorList>
            <person name="Wang C."/>
        </authorList>
    </citation>
    <scope>NUCLEOTIDE SEQUENCE [LARGE SCALE GENOMIC DNA]</scope>
    <source>
        <strain evidence="2 3">CL12</strain>
    </source>
</reference>
<dbReference type="RefSeq" id="WP_140826507.1">
    <property type="nucleotide sequence ID" value="NZ_VFYP01000001.1"/>
</dbReference>
<gene>
    <name evidence="2" type="ORF">FJQ55_04590</name>
</gene>